<dbReference type="Pfam" id="PF07714">
    <property type="entry name" value="PK_Tyr_Ser-Thr"/>
    <property type="match status" value="1"/>
</dbReference>
<dbReference type="InterPro" id="IPR000719">
    <property type="entry name" value="Prot_kinase_dom"/>
</dbReference>
<dbReference type="PANTHER" id="PTHR47293">
    <property type="entry name" value="JACALIN-RELATED LECTIN 3"/>
    <property type="match status" value="1"/>
</dbReference>
<dbReference type="SMART" id="SM00915">
    <property type="entry name" value="Jacalin"/>
    <property type="match status" value="2"/>
</dbReference>
<reference evidence="3" key="1">
    <citation type="submission" date="2024-03" db="EMBL/GenBank/DDBJ databases">
        <authorList>
            <consortium name="ELIXIR-Norway"/>
            <consortium name="Elixir Norway"/>
        </authorList>
    </citation>
    <scope>NUCLEOTIDE SEQUENCE</scope>
</reference>
<dbReference type="PANTHER" id="PTHR47293:SF15">
    <property type="entry name" value="JACALIN-RELATED LECTIN 19"/>
    <property type="match status" value="1"/>
</dbReference>
<evidence type="ECO:0000259" key="1">
    <source>
        <dbReference type="PROSITE" id="PS50011"/>
    </source>
</evidence>
<evidence type="ECO:0000259" key="2">
    <source>
        <dbReference type="PROSITE" id="PS51752"/>
    </source>
</evidence>
<dbReference type="SUPFAM" id="SSF51101">
    <property type="entry name" value="Mannose-binding lectins"/>
    <property type="match status" value="2"/>
</dbReference>
<feature type="domain" description="Jacalin-type lectin" evidence="2">
    <location>
        <begin position="463"/>
        <end position="609"/>
    </location>
</feature>
<dbReference type="PROSITE" id="PS00108">
    <property type="entry name" value="PROTEIN_KINASE_ST"/>
    <property type="match status" value="1"/>
</dbReference>
<gene>
    <name evidence="3" type="ORF">CSSPJE1EN2_LOCUS2474</name>
</gene>
<dbReference type="Gene3D" id="2.100.10.30">
    <property type="entry name" value="Jacalin-like lectin domain"/>
    <property type="match status" value="2"/>
</dbReference>
<dbReference type="InterPro" id="IPR033734">
    <property type="entry name" value="Jacalin-like_lectin_dom_plant"/>
</dbReference>
<dbReference type="SUPFAM" id="SSF56112">
    <property type="entry name" value="Protein kinase-like (PK-like)"/>
    <property type="match status" value="1"/>
</dbReference>
<dbReference type="PROSITE" id="PS51752">
    <property type="entry name" value="JACALIN_LECTIN"/>
    <property type="match status" value="2"/>
</dbReference>
<dbReference type="InterPro" id="IPR036404">
    <property type="entry name" value="Jacalin-like_lectin_dom_sf"/>
</dbReference>
<name>A0ABP1AAD1_9BRYO</name>
<dbReference type="InterPro" id="IPR001229">
    <property type="entry name" value="Jacalin-like_lectin_dom"/>
</dbReference>
<feature type="domain" description="Jacalin-type lectin" evidence="2">
    <location>
        <begin position="1"/>
        <end position="141"/>
    </location>
</feature>
<dbReference type="Gene3D" id="1.10.510.10">
    <property type="entry name" value="Transferase(Phosphotransferase) domain 1"/>
    <property type="match status" value="1"/>
</dbReference>
<dbReference type="Pfam" id="PF01419">
    <property type="entry name" value="Jacalin"/>
    <property type="match status" value="1"/>
</dbReference>
<dbReference type="PROSITE" id="PS50011">
    <property type="entry name" value="PROTEIN_KINASE_DOM"/>
    <property type="match status" value="1"/>
</dbReference>
<dbReference type="InterPro" id="IPR001245">
    <property type="entry name" value="Ser-Thr/Tyr_kinase_cat_dom"/>
</dbReference>
<dbReference type="InterPro" id="IPR008271">
    <property type="entry name" value="Ser/Thr_kinase_AS"/>
</dbReference>
<dbReference type="InterPro" id="IPR011009">
    <property type="entry name" value="Kinase-like_dom_sf"/>
</dbReference>
<dbReference type="Proteomes" id="UP001497522">
    <property type="component" value="Chromosome 10"/>
</dbReference>
<feature type="domain" description="Protein kinase" evidence="1">
    <location>
        <begin position="268"/>
        <end position="611"/>
    </location>
</feature>
<proteinExistence type="predicted"/>
<dbReference type="EMBL" id="OZ023711">
    <property type="protein sequence ID" value="CAK9859479.1"/>
    <property type="molecule type" value="Genomic_DNA"/>
</dbReference>
<dbReference type="CDD" id="cd09612">
    <property type="entry name" value="Jacalin"/>
    <property type="match status" value="1"/>
</dbReference>
<evidence type="ECO:0000313" key="3">
    <source>
        <dbReference type="EMBL" id="CAK9859479.1"/>
    </source>
</evidence>
<keyword evidence="4" id="KW-1185">Reference proteome</keyword>
<accession>A0ABP1AAD1</accession>
<organism evidence="3 4">
    <name type="scientific">Sphagnum jensenii</name>
    <dbReference type="NCBI Taxonomy" id="128206"/>
    <lineage>
        <taxon>Eukaryota</taxon>
        <taxon>Viridiplantae</taxon>
        <taxon>Streptophyta</taxon>
        <taxon>Embryophyta</taxon>
        <taxon>Bryophyta</taxon>
        <taxon>Sphagnophytina</taxon>
        <taxon>Sphagnopsida</taxon>
        <taxon>Sphagnales</taxon>
        <taxon>Sphagnaceae</taxon>
        <taxon>Sphagnum</taxon>
    </lineage>
</organism>
<feature type="non-terminal residue" evidence="3">
    <location>
        <position position="1"/>
    </location>
</feature>
<evidence type="ECO:0000313" key="4">
    <source>
        <dbReference type="Proteomes" id="UP001497522"/>
    </source>
</evidence>
<protein>
    <submittedName>
        <fullName evidence="3">Uncharacterized protein</fullName>
    </submittedName>
</protein>
<dbReference type="SMART" id="SM00220">
    <property type="entry name" value="S_TKc"/>
    <property type="match status" value="1"/>
</dbReference>
<sequence length="611" mass="66826">GTWGGVGKPFCDGEARGIKGLRIASQDGVIRTLQVEYDICSQSLISRHGEYLVGTVEEIKLDYPAEYLQQIEGSYDKTPLGGDDGQPIIGITSITFKSNFKAYGPYGKLGINTFKSESGKIVGFWGGYSSCLESIGTSLRPKVRVRSYDLSKSRESRTGTLGWISGLQLGSPGKKIHLDVASAGCSRVYYMGDGGGIPRVRAVVSLVVRNARGLSQHQRGHVCDGSCELSQTDSSLAAHLLERLNSKLTPTTTEILTSSLWKVDVEDLPDGTFLSAGAFGSVLETEWLGQKHAKKVFIHVKEGSFKMESEVLAGLSHPHLLRIVGSSVNGRGKWKYALVMELMQGDLFDFLKEITVPLSILTALDLMLQVARGLKYLHSRHIVHRDLKSQNILVTYLTAAPELDPCLNAKLADFGLSKTKNSSTRYSHQTKNTGTRRWMAPEVFEIPEDEIDSDRRAHPFKADVYSFAIGTWGGVGNPFCDGIATGIKGLAITCEDGYIRSLQVEYDLCSQSFTSTHGGYVVGNVEEVKLNYPSEYLQQIEGSYDVVPWVYEGRIVIGITSITFKSNFKSYGPYGKLGKDTFKSESGKIVGFWGGYGACLDSIGVFTVNVT</sequence>